<keyword evidence="2" id="KW-1185">Reference proteome</keyword>
<gene>
    <name evidence="1" type="ORF">THSYN_17985</name>
</gene>
<dbReference type="KEGG" id="tsy:THSYN_17985"/>
<proteinExistence type="predicted"/>
<name>A0A2K8UAP7_9GAMM</name>
<evidence type="ECO:0000313" key="1">
    <source>
        <dbReference type="EMBL" id="AUB82646.1"/>
    </source>
</evidence>
<organism evidence="1 2">
    <name type="scientific">Candidatus Thiodictyon syntrophicum</name>
    <dbReference type="NCBI Taxonomy" id="1166950"/>
    <lineage>
        <taxon>Bacteria</taxon>
        <taxon>Pseudomonadati</taxon>
        <taxon>Pseudomonadota</taxon>
        <taxon>Gammaproteobacteria</taxon>
        <taxon>Chromatiales</taxon>
        <taxon>Chromatiaceae</taxon>
        <taxon>Thiodictyon</taxon>
    </lineage>
</organism>
<dbReference type="EMBL" id="CP020370">
    <property type="protein sequence ID" value="AUB82646.1"/>
    <property type="molecule type" value="Genomic_DNA"/>
</dbReference>
<dbReference type="AlphaFoldDB" id="A0A2K8UAP7"/>
<sequence length="233" mass="26583">MIRVTPAPEPPDFDAKVRQPGLRAIAEMTGQMPTYPRKSGKAFKPRTRKEVQSDGTSIAVRIDRPEDLPPSEIEPYWTAAIDDLMQAYDEVCAYSCFRIHPVTGAGSVDHMAPKSRAWNRVYEWDNYRLAAARLNARKNAFGDVLDPFEVQNGWFELELVGFQVLPAHGLTQDIHEQVQNTIDRLGLNDFRSYREEDAVCYWEEQVSFARLIKESPFVALELRRQGRLLAGDV</sequence>
<dbReference type="Proteomes" id="UP000232638">
    <property type="component" value="Chromosome"/>
</dbReference>
<protein>
    <recommendedName>
        <fullName evidence="3">TIGR02646 family protein</fullName>
    </recommendedName>
</protein>
<dbReference type="OrthoDB" id="9797348at2"/>
<evidence type="ECO:0008006" key="3">
    <source>
        <dbReference type="Google" id="ProtNLM"/>
    </source>
</evidence>
<accession>A0A2K8UAP7</accession>
<reference evidence="1 2" key="1">
    <citation type="submission" date="2017-03" db="EMBL/GenBank/DDBJ databases">
        <title>Complete genome sequence of Candidatus 'Thiodictyon syntrophicum' sp. nov. strain Cad16T, a photolithoautotroph purple sulfur bacterium isolated from an alpine meromictic lake.</title>
        <authorList>
            <person name="Luedin S.M."/>
            <person name="Pothier J.F."/>
            <person name="Danza F."/>
            <person name="Storelli N."/>
            <person name="Wittwer M."/>
            <person name="Tonolla M."/>
        </authorList>
    </citation>
    <scope>NUCLEOTIDE SEQUENCE [LARGE SCALE GENOMIC DNA]</scope>
    <source>
        <strain evidence="1 2">Cad16T</strain>
    </source>
</reference>
<evidence type="ECO:0000313" key="2">
    <source>
        <dbReference type="Proteomes" id="UP000232638"/>
    </source>
</evidence>